<dbReference type="AlphaFoldDB" id="A0A7Z7FS80"/>
<dbReference type="InterPro" id="IPR021139">
    <property type="entry name" value="NYN"/>
</dbReference>
<accession>A0A7Z7FS80</accession>
<gene>
    <name evidence="3" type="ORF">SAMN05428983_4811</name>
</gene>
<dbReference type="GO" id="GO:0004497">
    <property type="term" value="F:monooxygenase activity"/>
    <property type="evidence" value="ECO:0007669"/>
    <property type="project" value="UniProtKB-KW"/>
</dbReference>
<evidence type="ECO:0000313" key="4">
    <source>
        <dbReference type="Proteomes" id="UP000198917"/>
    </source>
</evidence>
<dbReference type="Proteomes" id="UP000198917">
    <property type="component" value="Unassembled WGS sequence"/>
</dbReference>
<keyword evidence="3" id="KW-0560">Oxidoreductase</keyword>
<sequence length="324" mass="36504">MPLRTRIYIDGYNLYYGCLRKTEFKWLDVLGLFENRILPSVLFRQTPGGDPAKMTLHSACAIKYFTARIIESAAKGEDSVSSQAHYHNALTTHCGGRLSFVMGNYSLYKSNQYIVPADDPKRWPRDCSKIQVWKLEEKQSDVNLALQMYDDALSGEIDQIVLVTNDTDLAPALDMLKARCPDIVRGLVIPTRKVGGGNDLEREANTSLARLAHWVRRHIADDELRASQLPDVVPGRRRASVKPHSWYAKPHHLAKMLEMAGPVLRNEGEIMKWARRENAHLDGRRPIDLINSDEGAAIVFGYIEKYIREQVAKGDGQAASMTDG</sequence>
<dbReference type="EMBL" id="FNEW01000008">
    <property type="protein sequence ID" value="SDK39513.1"/>
    <property type="molecule type" value="Genomic_DNA"/>
</dbReference>
<dbReference type="Pfam" id="PF09722">
    <property type="entry name" value="Xre_MbcA_ParS_C"/>
    <property type="match status" value="1"/>
</dbReference>
<dbReference type="InterPro" id="IPR024467">
    <property type="entry name" value="Xre/MbcA/ParS-like_toxin-bd"/>
</dbReference>
<evidence type="ECO:0000259" key="2">
    <source>
        <dbReference type="Pfam" id="PF09722"/>
    </source>
</evidence>
<feature type="domain" description="NYN" evidence="1">
    <location>
        <begin position="121"/>
        <end position="179"/>
    </location>
</feature>
<proteinExistence type="predicted"/>
<protein>
    <submittedName>
        <fullName evidence="3">6-hydroxy-3-succinoylpyridine 3-monooxygenase</fullName>
    </submittedName>
</protein>
<feature type="domain" description="Antitoxin Xre/MbcA/ParS-like toxin-binding" evidence="2">
    <location>
        <begin position="263"/>
        <end position="299"/>
    </location>
</feature>
<dbReference type="Pfam" id="PF01936">
    <property type="entry name" value="NYN"/>
    <property type="match status" value="1"/>
</dbReference>
<keyword evidence="3" id="KW-0503">Monooxygenase</keyword>
<reference evidence="3 4" key="1">
    <citation type="submission" date="2016-10" db="EMBL/GenBank/DDBJ databases">
        <authorList>
            <person name="Varghese N."/>
            <person name="Submissions S."/>
        </authorList>
    </citation>
    <scope>NUCLEOTIDE SEQUENCE [LARGE SCALE GENOMIC DNA]</scope>
    <source>
        <strain evidence="3 4">PDC82</strain>
    </source>
</reference>
<evidence type="ECO:0000259" key="1">
    <source>
        <dbReference type="Pfam" id="PF01936"/>
    </source>
</evidence>
<evidence type="ECO:0000313" key="3">
    <source>
        <dbReference type="EMBL" id="SDK39513.1"/>
    </source>
</evidence>
<dbReference type="Gene3D" id="3.40.50.1010">
    <property type="entry name" value="5'-nuclease"/>
    <property type="match status" value="1"/>
</dbReference>
<dbReference type="CDD" id="cd18722">
    <property type="entry name" value="PIN_NicB-like"/>
    <property type="match status" value="1"/>
</dbReference>
<dbReference type="GO" id="GO:0004540">
    <property type="term" value="F:RNA nuclease activity"/>
    <property type="evidence" value="ECO:0007669"/>
    <property type="project" value="InterPro"/>
</dbReference>
<organism evidence="3 4">
    <name type="scientific">Agrobacterium fabrum</name>
    <dbReference type="NCBI Taxonomy" id="1176649"/>
    <lineage>
        <taxon>Bacteria</taxon>
        <taxon>Pseudomonadati</taxon>
        <taxon>Pseudomonadota</taxon>
        <taxon>Alphaproteobacteria</taxon>
        <taxon>Hyphomicrobiales</taxon>
        <taxon>Rhizobiaceae</taxon>
        <taxon>Rhizobium/Agrobacterium group</taxon>
        <taxon>Agrobacterium</taxon>
        <taxon>Agrobacterium tumefaciens complex</taxon>
    </lineage>
</organism>
<dbReference type="RefSeq" id="WP_092734965.1">
    <property type="nucleotide sequence ID" value="NZ_FNEW01000008.1"/>
</dbReference>
<name>A0A7Z7FS80_9HYPH</name>
<comment type="caution">
    <text evidence="3">The sequence shown here is derived from an EMBL/GenBank/DDBJ whole genome shotgun (WGS) entry which is preliminary data.</text>
</comment>